<gene>
    <name evidence="3" type="ORF">DEJ50_20660</name>
</gene>
<evidence type="ECO:0000256" key="2">
    <source>
        <dbReference type="SAM" id="Phobius"/>
    </source>
</evidence>
<accession>A0A5P2D3Z2</accession>
<dbReference type="EMBL" id="CP029190">
    <property type="protein sequence ID" value="QES49874.1"/>
    <property type="molecule type" value="Genomic_DNA"/>
</dbReference>
<protein>
    <submittedName>
        <fullName evidence="3">Uncharacterized protein</fullName>
    </submittedName>
</protein>
<evidence type="ECO:0000313" key="4">
    <source>
        <dbReference type="Proteomes" id="UP000325211"/>
    </source>
</evidence>
<evidence type="ECO:0000256" key="1">
    <source>
        <dbReference type="SAM" id="MobiDB-lite"/>
    </source>
</evidence>
<dbReference type="Proteomes" id="UP000325211">
    <property type="component" value="Chromosome"/>
</dbReference>
<reference evidence="3 4" key="1">
    <citation type="submission" date="2018-05" db="EMBL/GenBank/DDBJ databases">
        <title>Streptomyces venezuelae.</title>
        <authorList>
            <person name="Kim W."/>
            <person name="Lee N."/>
            <person name="Cho B.-K."/>
        </authorList>
    </citation>
    <scope>NUCLEOTIDE SEQUENCE [LARGE SCALE GENOMIC DNA]</scope>
    <source>
        <strain evidence="3 4">ATCC 21782</strain>
    </source>
</reference>
<evidence type="ECO:0000313" key="3">
    <source>
        <dbReference type="EMBL" id="QES49874.1"/>
    </source>
</evidence>
<organism evidence="3 4">
    <name type="scientific">Streptomyces venezuelae</name>
    <dbReference type="NCBI Taxonomy" id="54571"/>
    <lineage>
        <taxon>Bacteria</taxon>
        <taxon>Bacillati</taxon>
        <taxon>Actinomycetota</taxon>
        <taxon>Actinomycetes</taxon>
        <taxon>Kitasatosporales</taxon>
        <taxon>Streptomycetaceae</taxon>
        <taxon>Streptomyces</taxon>
    </lineage>
</organism>
<name>A0A5P2D3Z2_STRVZ</name>
<dbReference type="AlphaFoldDB" id="A0A5P2D3Z2"/>
<keyword evidence="2" id="KW-0812">Transmembrane</keyword>
<keyword evidence="2" id="KW-0472">Membrane</keyword>
<proteinExistence type="predicted"/>
<sequence length="294" mass="31268">MEDNMPVDDRQSALLVRDAMERTVEELPGFHDLVPAAITQGRRRRMRARAAIATAVACVAGTVVFGTTALLPLGGGGESTVNPAATGTPAPGESVAPVPAPEPKPYRTPVHIEPTSATERAMAALPPAERERRAQHQQRAALRFEELLPAEIGLIRPVDLNVKRYQGETKDGKVFPILFSVRPSDGSSRLTSCPEDPRIVKAGSCERATLPGGIEAIAFSFTTDSPGTTATTVQFSYGKSEVSLEVNPDPAAKASAPVTSRQLLTAAAHPGFMDLVKYADLNPMQERQQVIPGG</sequence>
<feature type="transmembrane region" description="Helical" evidence="2">
    <location>
        <begin position="50"/>
        <end position="73"/>
    </location>
</feature>
<keyword evidence="2" id="KW-1133">Transmembrane helix</keyword>
<feature type="region of interest" description="Disordered" evidence="1">
    <location>
        <begin position="81"/>
        <end position="104"/>
    </location>
</feature>